<keyword evidence="3" id="KW-1185">Reference proteome</keyword>
<protein>
    <submittedName>
        <fullName evidence="2">Uncharacterized protein</fullName>
    </submittedName>
</protein>
<dbReference type="PATRIC" id="fig|29486.44.peg.3578"/>
<gene>
    <name evidence="1" type="ORF">CSF007_15640</name>
    <name evidence="2" type="ORF">NCTC10476_02596</name>
</gene>
<proteinExistence type="predicted"/>
<dbReference type="RefSeq" id="WP_038245716.1">
    <property type="nucleotide sequence ID" value="NZ_CABIHT010000024.1"/>
</dbReference>
<sequence>MNTKELIEKWASGRKSFYFFLPDGPYGRPFDNQYLIDKVEEVNGDIIIKFKEGLALRFTGMVNVVDDGCNLLINNYNSCDLVINGSLEKSFDYGEVALSGF</sequence>
<dbReference type="EMBL" id="LN681231">
    <property type="protein sequence ID" value="CEK28850.1"/>
    <property type="molecule type" value="Genomic_DNA"/>
</dbReference>
<dbReference type="Proteomes" id="UP000255169">
    <property type="component" value="Unassembled WGS sequence"/>
</dbReference>
<accession>A0A085U275</accession>
<dbReference type="eggNOG" id="ENOG502ZFTX">
    <property type="taxonomic scope" value="Bacteria"/>
</dbReference>
<reference evidence="1" key="1">
    <citation type="journal article" date="2015" name="Genome Announc.">
        <title>Complete Genome Sequence of Yersinia ruckeri Strain CSF007-82, Etiologic Agent of Red Mouth Disease in Salmonid Fish.</title>
        <authorList>
            <person name="Nelson M.C."/>
            <person name="LaPatra S.E."/>
            <person name="Welch T.J."/>
            <person name="Graf J."/>
        </authorList>
    </citation>
    <scope>NUCLEOTIDE SEQUENCE</scope>
    <source>
        <strain evidence="1">CSF007-82</strain>
    </source>
</reference>
<dbReference type="AlphaFoldDB" id="A0A085U275"/>
<evidence type="ECO:0000313" key="1">
    <source>
        <dbReference type="EMBL" id="CEK28850.1"/>
    </source>
</evidence>
<dbReference type="GeneID" id="66880722"/>
<dbReference type="EMBL" id="UHJG01000001">
    <property type="protein sequence ID" value="SUQ01247.1"/>
    <property type="molecule type" value="Genomic_DNA"/>
</dbReference>
<evidence type="ECO:0000313" key="2">
    <source>
        <dbReference type="EMBL" id="SUQ01247.1"/>
    </source>
</evidence>
<evidence type="ECO:0000313" key="3">
    <source>
        <dbReference type="Proteomes" id="UP000255169"/>
    </source>
</evidence>
<organism evidence="2 3">
    <name type="scientific">Yersinia ruckeri</name>
    <dbReference type="NCBI Taxonomy" id="29486"/>
    <lineage>
        <taxon>Bacteria</taxon>
        <taxon>Pseudomonadati</taxon>
        <taxon>Pseudomonadota</taxon>
        <taxon>Gammaproteobacteria</taxon>
        <taxon>Enterobacterales</taxon>
        <taxon>Yersiniaceae</taxon>
        <taxon>Yersinia</taxon>
    </lineage>
</organism>
<name>A0A085U275_YERRU</name>
<dbReference type="OrthoDB" id="1456570at2"/>
<reference evidence="2 3" key="2">
    <citation type="submission" date="2018-06" db="EMBL/GenBank/DDBJ databases">
        <authorList>
            <consortium name="Pathogen Informatics"/>
            <person name="Doyle S."/>
        </authorList>
    </citation>
    <scope>NUCLEOTIDE SEQUENCE [LARGE SCALE GENOMIC DNA]</scope>
    <source>
        <strain evidence="2 3">NCTC10476</strain>
    </source>
</reference>